<dbReference type="PANTHER" id="PTHR42872">
    <property type="entry name" value="PROTEIN-GLUTAMATE METHYLESTERASE/PROTEIN-GLUTAMINE GLUTAMINASE"/>
    <property type="match status" value="1"/>
</dbReference>
<keyword evidence="7" id="KW-1185">Reference proteome</keyword>
<evidence type="ECO:0000313" key="7">
    <source>
        <dbReference type="Proteomes" id="UP000215199"/>
    </source>
</evidence>
<dbReference type="GO" id="GO:0005737">
    <property type="term" value="C:cytoplasm"/>
    <property type="evidence" value="ECO:0007669"/>
    <property type="project" value="InterPro"/>
</dbReference>
<dbReference type="InterPro" id="IPR035909">
    <property type="entry name" value="CheB_C"/>
</dbReference>
<dbReference type="InterPro" id="IPR000673">
    <property type="entry name" value="Sig_transdc_resp-reg_Me-estase"/>
</dbReference>
<evidence type="ECO:0000256" key="1">
    <source>
        <dbReference type="ARBA" id="ARBA00022801"/>
    </source>
</evidence>
<dbReference type="GO" id="GO:0008984">
    <property type="term" value="F:protein-glutamate methylesterase activity"/>
    <property type="evidence" value="ECO:0007669"/>
    <property type="project" value="UniProtKB-EC"/>
</dbReference>
<dbReference type="Gene3D" id="3.40.50.180">
    <property type="entry name" value="Methylesterase CheB, C-terminal domain"/>
    <property type="match status" value="1"/>
</dbReference>
<reference evidence="7" key="1">
    <citation type="submission" date="2017-07" db="EMBL/GenBank/DDBJ databases">
        <title>Comparative genome mining reveals phylogenetic distribution patterns of secondary metabolites in Amycolatopsis.</title>
        <authorList>
            <person name="Adamek M."/>
            <person name="Alanjary M."/>
            <person name="Sales-Ortells H."/>
            <person name="Goodfellow M."/>
            <person name="Bull A.T."/>
            <person name="Kalinowski J."/>
            <person name="Ziemert N."/>
        </authorList>
    </citation>
    <scope>NUCLEOTIDE SEQUENCE [LARGE SCALE GENOMIC DNA]</scope>
    <source>
        <strain evidence="7">H5</strain>
    </source>
</reference>
<organism evidence="6 7">
    <name type="scientific">Amycolatopsis vastitatis</name>
    <dbReference type="NCBI Taxonomy" id="1905142"/>
    <lineage>
        <taxon>Bacteria</taxon>
        <taxon>Bacillati</taxon>
        <taxon>Actinomycetota</taxon>
        <taxon>Actinomycetes</taxon>
        <taxon>Pseudonocardiales</taxon>
        <taxon>Pseudonocardiaceae</taxon>
        <taxon>Amycolatopsis</taxon>
    </lineage>
</organism>
<feature type="active site" evidence="4">
    <location>
        <position position="22"/>
    </location>
</feature>
<evidence type="ECO:0000256" key="4">
    <source>
        <dbReference type="PROSITE-ProRule" id="PRU00050"/>
    </source>
</evidence>
<evidence type="ECO:0000313" key="6">
    <source>
        <dbReference type="EMBL" id="OXM59071.1"/>
    </source>
</evidence>
<dbReference type="EMBL" id="NMUL01000110">
    <property type="protein sequence ID" value="OXM59071.1"/>
    <property type="molecule type" value="Genomic_DNA"/>
</dbReference>
<dbReference type="Proteomes" id="UP000215199">
    <property type="component" value="Unassembled WGS sequence"/>
</dbReference>
<comment type="caution">
    <text evidence="6">The sequence shown here is derived from an EMBL/GenBank/DDBJ whole genome shotgun (WGS) entry which is preliminary data.</text>
</comment>
<comment type="catalytic activity">
    <reaction evidence="3">
        <text>[protein]-L-glutamate 5-O-methyl ester + H2O = L-glutamyl-[protein] + methanol + H(+)</text>
        <dbReference type="Rhea" id="RHEA:23236"/>
        <dbReference type="Rhea" id="RHEA-COMP:10208"/>
        <dbReference type="Rhea" id="RHEA-COMP:10311"/>
        <dbReference type="ChEBI" id="CHEBI:15377"/>
        <dbReference type="ChEBI" id="CHEBI:15378"/>
        <dbReference type="ChEBI" id="CHEBI:17790"/>
        <dbReference type="ChEBI" id="CHEBI:29973"/>
        <dbReference type="ChEBI" id="CHEBI:82795"/>
        <dbReference type="EC" id="3.1.1.61"/>
    </reaction>
</comment>
<dbReference type="AlphaFoldDB" id="A0A229SK93"/>
<gene>
    <name evidence="6" type="ORF">CF165_49610</name>
</gene>
<dbReference type="RefSeq" id="WP_093954548.1">
    <property type="nucleotide sequence ID" value="NZ_NMUL01000110.1"/>
</dbReference>
<evidence type="ECO:0000256" key="3">
    <source>
        <dbReference type="ARBA" id="ARBA00048267"/>
    </source>
</evidence>
<dbReference type="CDD" id="cd16433">
    <property type="entry name" value="CheB"/>
    <property type="match status" value="1"/>
</dbReference>
<keyword evidence="4" id="KW-0145">Chemotaxis</keyword>
<dbReference type="EC" id="3.1.1.61" evidence="2"/>
<feature type="domain" description="CheB-type methylesterase" evidence="5">
    <location>
        <begin position="10"/>
        <end position="193"/>
    </location>
</feature>
<feature type="active site" evidence="4">
    <location>
        <position position="142"/>
    </location>
</feature>
<proteinExistence type="predicted"/>
<name>A0A229SK93_9PSEU</name>
<dbReference type="GO" id="GO:0000156">
    <property type="term" value="F:phosphorelay response regulator activity"/>
    <property type="evidence" value="ECO:0007669"/>
    <property type="project" value="InterPro"/>
</dbReference>
<protein>
    <recommendedName>
        <fullName evidence="2">protein-glutamate methylesterase</fullName>
        <ecNumber evidence="2">3.1.1.61</ecNumber>
    </recommendedName>
</protein>
<sequence>MNPGRVEPAPRHDLPVVALVASAGGLQALSSVLRNLPSDLPAAVLIVLHQAPQTPSQLAEILDRHTSLPVRQAVDGQRLTPGTVLTTPPGRHLIMVSPHAVGLIESGALPPARPSADLLLATMAATCGPRALAVVLTGHGTDGQAGTRAIARCGGTVFAQDQPSSTQFAMPHAAISTGLVHAVLPLADIAAAIYVHTHTRPTTAPH</sequence>
<keyword evidence="1 4" id="KW-0378">Hydrolase</keyword>
<dbReference type="GO" id="GO:0006935">
    <property type="term" value="P:chemotaxis"/>
    <property type="evidence" value="ECO:0007669"/>
    <property type="project" value="UniProtKB-UniRule"/>
</dbReference>
<dbReference type="Pfam" id="PF01339">
    <property type="entry name" value="CheB_methylest"/>
    <property type="match status" value="1"/>
</dbReference>
<dbReference type="PROSITE" id="PS50122">
    <property type="entry name" value="CHEB"/>
    <property type="match status" value="1"/>
</dbReference>
<evidence type="ECO:0000259" key="5">
    <source>
        <dbReference type="PROSITE" id="PS50122"/>
    </source>
</evidence>
<accession>A0A229SK93</accession>
<dbReference type="PANTHER" id="PTHR42872:SF6">
    <property type="entry name" value="PROTEIN-GLUTAMATE METHYLESTERASE_PROTEIN-GLUTAMINE GLUTAMINASE"/>
    <property type="match status" value="1"/>
</dbReference>
<evidence type="ECO:0000256" key="2">
    <source>
        <dbReference type="ARBA" id="ARBA00039140"/>
    </source>
</evidence>
<dbReference type="SUPFAM" id="SSF52738">
    <property type="entry name" value="Methylesterase CheB, C-terminal domain"/>
    <property type="match status" value="1"/>
</dbReference>
<dbReference type="OrthoDB" id="9791760at2"/>
<feature type="active site" evidence="4">
    <location>
        <position position="49"/>
    </location>
</feature>